<evidence type="ECO:0000256" key="7">
    <source>
        <dbReference type="RuleBase" id="RU003331"/>
    </source>
</evidence>
<evidence type="ECO:0000256" key="1">
    <source>
        <dbReference type="ARBA" id="ARBA00022679"/>
    </source>
</evidence>
<organism evidence="8 11">
    <name type="scientific">Oenococcus sicerae</name>
    <dbReference type="NCBI Taxonomy" id="2203724"/>
    <lineage>
        <taxon>Bacteria</taxon>
        <taxon>Bacillati</taxon>
        <taxon>Bacillota</taxon>
        <taxon>Bacilli</taxon>
        <taxon>Lactobacillales</taxon>
        <taxon>Lactobacillaceae</taxon>
        <taxon>Oenococcus</taxon>
    </lineage>
</organism>
<accession>A0AAJ1RC26</accession>
<feature type="binding site" evidence="5">
    <location>
        <position position="133"/>
    </location>
    <ligand>
        <name>AMP</name>
        <dbReference type="ChEBI" id="CHEBI:456215"/>
    </ligand>
</feature>
<comment type="subunit">
    <text evidence="5 7">Monomer.</text>
</comment>
<dbReference type="EMBL" id="CP029684">
    <property type="protein sequence ID" value="QAS70060.1"/>
    <property type="molecule type" value="Genomic_DNA"/>
</dbReference>
<reference evidence="9" key="3">
    <citation type="submission" date="2020-01" db="EMBL/GenBank/DDBJ databases">
        <authorList>
            <person name="Cousin F.J."/>
            <person name="Le Guellec R."/>
            <person name="Cretenet M."/>
        </authorList>
    </citation>
    <scope>NUCLEOTIDE SEQUENCE</scope>
    <source>
        <strain evidence="9">UCMA 15228</strain>
    </source>
</reference>
<dbReference type="Pfam" id="PF00406">
    <property type="entry name" value="ADK"/>
    <property type="match status" value="1"/>
</dbReference>
<evidence type="ECO:0000313" key="9">
    <source>
        <dbReference type="EMBL" id="QAS70060.1"/>
    </source>
</evidence>
<dbReference type="NCBIfam" id="NF001381">
    <property type="entry name" value="PRK00279.1-3"/>
    <property type="match status" value="1"/>
</dbReference>
<evidence type="ECO:0000256" key="3">
    <source>
        <dbReference type="ARBA" id="ARBA00022741"/>
    </source>
</evidence>
<evidence type="ECO:0000313" key="8">
    <source>
        <dbReference type="EMBL" id="MDN6901025.1"/>
    </source>
</evidence>
<dbReference type="AlphaFoldDB" id="A0AAJ1RC26"/>
<proteinExistence type="inferred from homology"/>
<dbReference type="HAMAP" id="MF_00235">
    <property type="entry name" value="Adenylate_kinase_Adk"/>
    <property type="match status" value="1"/>
</dbReference>
<comment type="caution">
    <text evidence="5">Lacks conserved residue(s) required for the propagation of feature annotation.</text>
</comment>
<dbReference type="Proteomes" id="UP000286907">
    <property type="component" value="Chromosome"/>
</dbReference>
<feature type="binding site" evidence="5">
    <location>
        <position position="33"/>
    </location>
    <ligand>
        <name>AMP</name>
        <dbReference type="ChEBI" id="CHEBI:456215"/>
    </ligand>
</feature>
<dbReference type="GO" id="GO:0004017">
    <property type="term" value="F:AMP kinase activity"/>
    <property type="evidence" value="ECO:0007669"/>
    <property type="project" value="UniProtKB-UniRule"/>
</dbReference>
<comment type="function">
    <text evidence="5">Catalyzes the reversible transfer of the terminal phosphate group between ATP and AMP. Plays an important role in cellular energy homeostasis and in adenine nucleotide metabolism.</text>
</comment>
<dbReference type="InterPro" id="IPR000850">
    <property type="entry name" value="Adenylat/UMP-CMP_kin"/>
</dbReference>
<dbReference type="EC" id="2.7.4.3" evidence="5 7"/>
<comment type="similarity">
    <text evidence="5 6">Belongs to the adenylate kinase family.</text>
</comment>
<reference evidence="8" key="2">
    <citation type="submission" date="2019-01" db="EMBL/GenBank/DDBJ databases">
        <title>Oenococcus sicerae UCMA17102.</title>
        <authorList>
            <person name="Cousin F.J."/>
            <person name="Le Guellec R."/>
            <person name="Cretenet M."/>
        </authorList>
    </citation>
    <scope>NUCLEOTIDE SEQUENCE</scope>
    <source>
        <strain evidence="8">UCMA17102</strain>
    </source>
</reference>
<feature type="binding site" evidence="5">
    <location>
        <position position="96"/>
    </location>
    <ligand>
        <name>AMP</name>
        <dbReference type="ChEBI" id="CHEBI:456215"/>
    </ligand>
</feature>
<dbReference type="GO" id="GO:0005524">
    <property type="term" value="F:ATP binding"/>
    <property type="evidence" value="ECO:0007669"/>
    <property type="project" value="UniProtKB-UniRule"/>
</dbReference>
<dbReference type="PRINTS" id="PR00094">
    <property type="entry name" value="ADENYLTKNASE"/>
</dbReference>
<keyword evidence="10" id="KW-1185">Reference proteome</keyword>
<feature type="binding site" evidence="5">
    <location>
        <position position="38"/>
    </location>
    <ligand>
        <name>AMP</name>
        <dbReference type="ChEBI" id="CHEBI:456215"/>
    </ligand>
</feature>
<comment type="subcellular location">
    <subcellularLocation>
        <location evidence="5 7">Cytoplasm</location>
    </subcellularLocation>
</comment>
<gene>
    <name evidence="5" type="primary">adk</name>
    <name evidence="9" type="ORF">DLJ48_05720</name>
    <name evidence="8" type="ORF">EVC35_08505</name>
</gene>
<keyword evidence="1 5" id="KW-0808">Transferase</keyword>
<feature type="binding site" evidence="5">
    <location>
        <position position="172"/>
    </location>
    <ligand>
        <name>ATP</name>
        <dbReference type="ChEBI" id="CHEBI:30616"/>
    </ligand>
</feature>
<comment type="catalytic activity">
    <reaction evidence="5 7">
        <text>AMP + ATP = 2 ADP</text>
        <dbReference type="Rhea" id="RHEA:12973"/>
        <dbReference type="ChEBI" id="CHEBI:30616"/>
        <dbReference type="ChEBI" id="CHEBI:456215"/>
        <dbReference type="ChEBI" id="CHEBI:456216"/>
        <dbReference type="EC" id="2.7.4.3"/>
    </reaction>
</comment>
<evidence type="ECO:0000256" key="4">
    <source>
        <dbReference type="ARBA" id="ARBA00022777"/>
    </source>
</evidence>
<dbReference type="SUPFAM" id="SSF52540">
    <property type="entry name" value="P-loop containing nucleoside triphosphate hydrolases"/>
    <property type="match status" value="1"/>
</dbReference>
<dbReference type="RefSeq" id="WP_128686531.1">
    <property type="nucleotide sequence ID" value="NZ_CP029684.2"/>
</dbReference>
<keyword evidence="4 5" id="KW-0418">Kinase</keyword>
<dbReference type="EMBL" id="SDWY01000005">
    <property type="protein sequence ID" value="MDN6901025.1"/>
    <property type="molecule type" value="Genomic_DNA"/>
</dbReference>
<reference evidence="9 10" key="1">
    <citation type="journal article" date="2019" name="Syst. Appl. Microbiol.">
        <title>Oenococcus sicerae sp. nov., isolated from French cider.</title>
        <authorList>
            <person name="Cousin F.J."/>
            <person name="Le Guellec R."/>
            <person name="Chagnot C."/>
            <person name="Goux D."/>
            <person name="Dalmasso M."/>
            <person name="Laplace J.M."/>
            <person name="Cretenet M."/>
        </authorList>
    </citation>
    <scope>NUCLEOTIDE SEQUENCE [LARGE SCALE GENOMIC DNA]</scope>
    <source>
        <strain evidence="9 10">UCMA 15228</strain>
    </source>
</reference>
<dbReference type="Gene3D" id="3.40.50.300">
    <property type="entry name" value="P-loop containing nucleotide triphosphate hydrolases"/>
    <property type="match status" value="1"/>
</dbReference>
<keyword evidence="3 5" id="KW-0547">Nucleotide-binding</keyword>
<dbReference type="CDD" id="cd01428">
    <property type="entry name" value="ADK"/>
    <property type="match status" value="1"/>
</dbReference>
<feature type="binding site" evidence="5">
    <location>
        <begin position="89"/>
        <end position="92"/>
    </location>
    <ligand>
        <name>AMP</name>
        <dbReference type="ChEBI" id="CHEBI:456215"/>
    </ligand>
</feature>
<protein>
    <recommendedName>
        <fullName evidence="5 7">Adenylate kinase</fullName>
        <shortName evidence="5">AK</shortName>
        <ecNumber evidence="5 7">2.7.4.3</ecNumber>
    </recommendedName>
    <alternativeName>
        <fullName evidence="5">ATP-AMP transphosphorylase</fullName>
    </alternativeName>
    <alternativeName>
        <fullName evidence="5">ATP:AMP phosphotransferase</fullName>
    </alternativeName>
    <alternativeName>
        <fullName evidence="5">Adenylate monophosphate kinase</fullName>
    </alternativeName>
</protein>
<evidence type="ECO:0000256" key="5">
    <source>
        <dbReference type="HAMAP-Rule" id="MF_00235"/>
    </source>
</evidence>
<comment type="domain">
    <text evidence="5">Consists of three domains, a large central CORE domain and two small peripheral domains, NMPbind and LID, which undergo movements during catalysis. The LID domain closes over the site of phosphoryl transfer upon ATP binding. Assembling and dissambling the active center during each catalytic cycle provides an effective means to prevent ATP hydrolysis.</text>
</comment>
<name>A0AAJ1RC26_9LACO</name>
<feature type="binding site" evidence="5">
    <location>
        <begin position="12"/>
        <end position="17"/>
    </location>
    <ligand>
        <name>ATP</name>
        <dbReference type="ChEBI" id="CHEBI:30616"/>
    </ligand>
</feature>
<keyword evidence="2 5" id="KW-0545">Nucleotide biosynthesis</keyword>
<evidence type="ECO:0000256" key="6">
    <source>
        <dbReference type="RuleBase" id="RU003330"/>
    </source>
</evidence>
<keyword evidence="5" id="KW-0963">Cytoplasm</keyword>
<dbReference type="PANTHER" id="PTHR23359">
    <property type="entry name" value="NUCLEOTIDE KINASE"/>
    <property type="match status" value="1"/>
</dbReference>
<feature type="binding site" evidence="5">
    <location>
        <position position="131"/>
    </location>
    <ligand>
        <name>ATP</name>
        <dbReference type="ChEBI" id="CHEBI:30616"/>
    </ligand>
</feature>
<sequence>MSRNIILLGLPGVGKGTNADSLVKDFKLPHISTGDIFRAAMLAHTSLGDKAKSFIDAGNLVPDAVTNGIVNERLVQDDVAKASGFILDGYPRNPAQADSLASFLSSQGQKIDAVVYLQAPESVVIKRMMGRGRLDDTPEVVMHRLEVAKKETMPLVEYYEKNGDLFTVDASGEASIVYSTVKDILSKL</sequence>
<dbReference type="GO" id="GO:0044209">
    <property type="term" value="P:AMP salvage"/>
    <property type="evidence" value="ECO:0007669"/>
    <property type="project" value="UniProtKB-UniRule"/>
</dbReference>
<keyword evidence="5 7" id="KW-0067">ATP-binding</keyword>
<feature type="binding site" evidence="5">
    <location>
        <begin position="59"/>
        <end position="61"/>
    </location>
    <ligand>
        <name>AMP</name>
        <dbReference type="ChEBI" id="CHEBI:456215"/>
    </ligand>
</feature>
<evidence type="ECO:0000313" key="11">
    <source>
        <dbReference type="Proteomes" id="UP001167919"/>
    </source>
</evidence>
<dbReference type="InterPro" id="IPR033690">
    <property type="entry name" value="Adenylat_kinase_CS"/>
</dbReference>
<feature type="binding site" evidence="5">
    <location>
        <position position="144"/>
    </location>
    <ligand>
        <name>AMP</name>
        <dbReference type="ChEBI" id="CHEBI:456215"/>
    </ligand>
</feature>
<dbReference type="GO" id="GO:0005737">
    <property type="term" value="C:cytoplasm"/>
    <property type="evidence" value="ECO:0007669"/>
    <property type="project" value="UniProtKB-SubCell"/>
</dbReference>
<feature type="region of interest" description="NMP" evidence="5">
    <location>
        <begin position="32"/>
        <end position="61"/>
    </location>
</feature>
<evidence type="ECO:0000256" key="2">
    <source>
        <dbReference type="ARBA" id="ARBA00022727"/>
    </source>
</evidence>
<comment type="pathway">
    <text evidence="5">Purine metabolism; AMP biosynthesis via salvage pathway; AMP from ADP: step 1/1.</text>
</comment>
<dbReference type="InterPro" id="IPR027417">
    <property type="entry name" value="P-loop_NTPase"/>
</dbReference>
<dbReference type="Proteomes" id="UP001167919">
    <property type="component" value="Unassembled WGS sequence"/>
</dbReference>
<dbReference type="PROSITE" id="PS00113">
    <property type="entry name" value="ADENYLATE_KINASE"/>
    <property type="match status" value="1"/>
</dbReference>
<evidence type="ECO:0000313" key="10">
    <source>
        <dbReference type="Proteomes" id="UP000286907"/>
    </source>
</evidence>